<keyword evidence="6" id="KW-1185">Reference proteome</keyword>
<name>A0ABS0HAK1_9ACTN</name>
<reference evidence="5 6" key="1">
    <citation type="submission" date="2020-11" db="EMBL/GenBank/DDBJ databases">
        <title>A novel isolate from a Black sea contaminated sediment with potential to produce alkanes: Plantactinospora alkalitolerans sp. nov.</title>
        <authorList>
            <person name="Carro L."/>
            <person name="Veyisoglu A."/>
            <person name="Guven K."/>
            <person name="Schumann P."/>
            <person name="Klenk H.-P."/>
            <person name="Sahin N."/>
        </authorList>
    </citation>
    <scope>NUCLEOTIDE SEQUENCE [LARGE SCALE GENOMIC DNA]</scope>
    <source>
        <strain evidence="5 6">S1510</strain>
    </source>
</reference>
<sequence length="330" mass="35734">MLRNVAVIALDPVATFELGVLCEVFGTDRTADGFPGYRFHLCTADGQPIRTRSGFGLTPHADLTPVQDADLVAVPAAHTIGDPIPDVVLDALRRADERGAYVLSVCSGAFVLGAAGLLDGRACTTHWRYADDLARMYPKADVRCDALYVQDGNLLTGAGTAAGIDACLHLVRQEHGSALATKLARRMVVPPHRDGGQSQYIEAPIPRTPDAPTLEPVLSWLMNHLDRQLTVDDLAGRAHMAPRTFARRFRAETGTTPHDWITNQRVLLARRLLEETELGIEAVATRAGFGDGATLRHHFGRRVGATPHAYRSTFRGRVPANSGDWVPAAN</sequence>
<keyword evidence="3" id="KW-0804">Transcription</keyword>
<dbReference type="PROSITE" id="PS00041">
    <property type="entry name" value="HTH_ARAC_FAMILY_1"/>
    <property type="match status" value="1"/>
</dbReference>
<dbReference type="InterPro" id="IPR029062">
    <property type="entry name" value="Class_I_gatase-like"/>
</dbReference>
<dbReference type="PROSITE" id="PS01124">
    <property type="entry name" value="HTH_ARAC_FAMILY_2"/>
    <property type="match status" value="1"/>
</dbReference>
<dbReference type="Gene3D" id="1.10.10.60">
    <property type="entry name" value="Homeodomain-like"/>
    <property type="match status" value="1"/>
</dbReference>
<comment type="caution">
    <text evidence="5">The sequence shown here is derived from an EMBL/GenBank/DDBJ whole genome shotgun (WGS) entry which is preliminary data.</text>
</comment>
<dbReference type="SUPFAM" id="SSF46689">
    <property type="entry name" value="Homeodomain-like"/>
    <property type="match status" value="2"/>
</dbReference>
<keyword evidence="2" id="KW-0238">DNA-binding</keyword>
<dbReference type="InterPro" id="IPR009057">
    <property type="entry name" value="Homeodomain-like_sf"/>
</dbReference>
<feature type="domain" description="HTH araC/xylS-type" evidence="4">
    <location>
        <begin position="215"/>
        <end position="313"/>
    </location>
</feature>
<dbReference type="InterPro" id="IPR018060">
    <property type="entry name" value="HTH_AraC"/>
</dbReference>
<proteinExistence type="predicted"/>
<dbReference type="PANTHER" id="PTHR43130">
    <property type="entry name" value="ARAC-FAMILY TRANSCRIPTIONAL REGULATOR"/>
    <property type="match status" value="1"/>
</dbReference>
<dbReference type="Gene3D" id="3.40.50.880">
    <property type="match status" value="1"/>
</dbReference>
<dbReference type="InterPro" id="IPR018062">
    <property type="entry name" value="HTH_AraC-typ_CS"/>
</dbReference>
<dbReference type="PANTHER" id="PTHR43130:SF3">
    <property type="entry name" value="HTH-TYPE TRANSCRIPTIONAL REGULATOR RV1931C"/>
    <property type="match status" value="1"/>
</dbReference>
<dbReference type="Proteomes" id="UP000638560">
    <property type="component" value="Unassembled WGS sequence"/>
</dbReference>
<protein>
    <submittedName>
        <fullName evidence="5">Helix-turn-helix domain-containing protein</fullName>
    </submittedName>
</protein>
<evidence type="ECO:0000256" key="2">
    <source>
        <dbReference type="ARBA" id="ARBA00023125"/>
    </source>
</evidence>
<dbReference type="RefSeq" id="WP_196206960.1">
    <property type="nucleotide sequence ID" value="NZ_JADPUN010000435.1"/>
</dbReference>
<evidence type="ECO:0000256" key="3">
    <source>
        <dbReference type="ARBA" id="ARBA00023163"/>
    </source>
</evidence>
<gene>
    <name evidence="5" type="ORF">I0C86_42405</name>
</gene>
<dbReference type="Pfam" id="PF01965">
    <property type="entry name" value="DJ-1_PfpI"/>
    <property type="match status" value="1"/>
</dbReference>
<dbReference type="SMART" id="SM00342">
    <property type="entry name" value="HTH_ARAC"/>
    <property type="match status" value="1"/>
</dbReference>
<dbReference type="CDD" id="cd03137">
    <property type="entry name" value="GATase1_AraC_1"/>
    <property type="match status" value="1"/>
</dbReference>
<dbReference type="InterPro" id="IPR002818">
    <property type="entry name" value="DJ-1/PfpI"/>
</dbReference>
<accession>A0ABS0HAK1</accession>
<evidence type="ECO:0000313" key="6">
    <source>
        <dbReference type="Proteomes" id="UP000638560"/>
    </source>
</evidence>
<evidence type="ECO:0000259" key="4">
    <source>
        <dbReference type="PROSITE" id="PS01124"/>
    </source>
</evidence>
<keyword evidence="1" id="KW-0805">Transcription regulation</keyword>
<dbReference type="InterPro" id="IPR052158">
    <property type="entry name" value="INH-QAR"/>
</dbReference>
<dbReference type="SUPFAM" id="SSF52317">
    <property type="entry name" value="Class I glutamine amidotransferase-like"/>
    <property type="match status" value="1"/>
</dbReference>
<organism evidence="5 6">
    <name type="scientific">Plantactinospora alkalitolerans</name>
    <dbReference type="NCBI Taxonomy" id="2789879"/>
    <lineage>
        <taxon>Bacteria</taxon>
        <taxon>Bacillati</taxon>
        <taxon>Actinomycetota</taxon>
        <taxon>Actinomycetes</taxon>
        <taxon>Micromonosporales</taxon>
        <taxon>Micromonosporaceae</taxon>
        <taxon>Plantactinospora</taxon>
    </lineage>
</organism>
<evidence type="ECO:0000256" key="1">
    <source>
        <dbReference type="ARBA" id="ARBA00023015"/>
    </source>
</evidence>
<dbReference type="EMBL" id="JADPUN010000435">
    <property type="protein sequence ID" value="MBF9135506.1"/>
    <property type="molecule type" value="Genomic_DNA"/>
</dbReference>
<evidence type="ECO:0000313" key="5">
    <source>
        <dbReference type="EMBL" id="MBF9135506.1"/>
    </source>
</evidence>
<dbReference type="Pfam" id="PF12833">
    <property type="entry name" value="HTH_18"/>
    <property type="match status" value="1"/>
</dbReference>